<dbReference type="STRING" id="1656094.BFC18_06495"/>
<evidence type="ECO:0000313" key="2">
    <source>
        <dbReference type="EMBL" id="OFC71799.1"/>
    </source>
</evidence>
<sequence>MSKRNQEWFESGRKARFKATLEAARNHTAVILPESSYNATAHSFWRQGWNSISLAEMREYLDTQLGRKPAPVSQDHPLTAIKQRLGSR</sequence>
<proteinExistence type="predicted"/>
<evidence type="ECO:0000313" key="3">
    <source>
        <dbReference type="Proteomes" id="UP000175691"/>
    </source>
</evidence>
<gene>
    <name evidence="2" type="ORF">BFC18_06495</name>
</gene>
<dbReference type="OrthoDB" id="6586890at2"/>
<dbReference type="RefSeq" id="WP_070124139.1">
    <property type="nucleotide sequence ID" value="NZ_MDHN01000010.1"/>
</dbReference>
<reference evidence="2 3" key="1">
    <citation type="submission" date="2016-08" db="EMBL/GenBank/DDBJ databases">
        <authorList>
            <person name="Seilhamer J.J."/>
        </authorList>
    </citation>
    <scope>NUCLEOTIDE SEQUENCE [LARGE SCALE GENOMIC DNA]</scope>
    <source>
        <strain evidence="2 3">KCTC 42603</strain>
    </source>
</reference>
<keyword evidence="3" id="KW-1185">Reference proteome</keyword>
<accession>A0A1E7ZE64</accession>
<feature type="region of interest" description="Disordered" evidence="1">
    <location>
        <begin position="66"/>
        <end position="88"/>
    </location>
</feature>
<comment type="caution">
    <text evidence="2">The sequence shown here is derived from an EMBL/GenBank/DDBJ whole genome shotgun (WGS) entry which is preliminary data.</text>
</comment>
<dbReference type="EMBL" id="MDHN01000010">
    <property type="protein sequence ID" value="OFC71799.1"/>
    <property type="molecule type" value="Genomic_DNA"/>
</dbReference>
<name>A0A1E7ZE64_9ALTE</name>
<dbReference type="AlphaFoldDB" id="A0A1E7ZE64"/>
<dbReference type="Proteomes" id="UP000175691">
    <property type="component" value="Unassembled WGS sequence"/>
</dbReference>
<organism evidence="2 3">
    <name type="scientific">Alteromonas confluentis</name>
    <dbReference type="NCBI Taxonomy" id="1656094"/>
    <lineage>
        <taxon>Bacteria</taxon>
        <taxon>Pseudomonadati</taxon>
        <taxon>Pseudomonadota</taxon>
        <taxon>Gammaproteobacteria</taxon>
        <taxon>Alteromonadales</taxon>
        <taxon>Alteromonadaceae</taxon>
        <taxon>Alteromonas/Salinimonas group</taxon>
        <taxon>Alteromonas</taxon>
    </lineage>
</organism>
<evidence type="ECO:0000256" key="1">
    <source>
        <dbReference type="SAM" id="MobiDB-lite"/>
    </source>
</evidence>
<protein>
    <submittedName>
        <fullName evidence="2">Uncharacterized protein</fullName>
    </submittedName>
</protein>